<evidence type="ECO:0000256" key="1">
    <source>
        <dbReference type="SAM" id="MobiDB-lite"/>
    </source>
</evidence>
<sequence length="84" mass="9354">MIGLGNSQPVTYRGHRKPLAHQLREIRLTIAHALGELVEEGIDDSGERGMETLDGLPVEKISQRPPLPGMSRWIEPLKSLSEFP</sequence>
<accession>A0ABV4ZVR9</accession>
<organism evidence="2 3">
    <name type="scientific">Streptomyces carpaticus</name>
    <dbReference type="NCBI Taxonomy" id="285558"/>
    <lineage>
        <taxon>Bacteria</taxon>
        <taxon>Bacillati</taxon>
        <taxon>Actinomycetota</taxon>
        <taxon>Actinomycetes</taxon>
        <taxon>Kitasatosporales</taxon>
        <taxon>Streptomycetaceae</taxon>
        <taxon>Streptomyces</taxon>
    </lineage>
</organism>
<feature type="region of interest" description="Disordered" evidence="1">
    <location>
        <begin position="42"/>
        <end position="67"/>
    </location>
</feature>
<proteinExistence type="predicted"/>
<keyword evidence="3" id="KW-1185">Reference proteome</keyword>
<protein>
    <submittedName>
        <fullName evidence="2">Uncharacterized protein</fullName>
    </submittedName>
</protein>
<dbReference type="EMBL" id="JBHGBT010000032">
    <property type="protein sequence ID" value="MFB4197394.1"/>
    <property type="molecule type" value="Genomic_DNA"/>
</dbReference>
<gene>
    <name evidence="2" type="ORF">ACE11A_23925</name>
</gene>
<evidence type="ECO:0000313" key="2">
    <source>
        <dbReference type="EMBL" id="MFB4197394.1"/>
    </source>
</evidence>
<dbReference type="Proteomes" id="UP001577267">
    <property type="component" value="Unassembled WGS sequence"/>
</dbReference>
<comment type="caution">
    <text evidence="2">The sequence shown here is derived from an EMBL/GenBank/DDBJ whole genome shotgun (WGS) entry which is preliminary data.</text>
</comment>
<name>A0ABV4ZVR9_9ACTN</name>
<reference evidence="2 3" key="1">
    <citation type="submission" date="2024-09" db="EMBL/GenBank/DDBJ databases">
        <title>Draft genome sequence of multifaceted antimicrobials producing Streptomyces sp. strain FH1.</title>
        <authorList>
            <person name="Hassan F."/>
            <person name="Ali H."/>
            <person name="Hassan N."/>
            <person name="Nawaz A."/>
        </authorList>
    </citation>
    <scope>NUCLEOTIDE SEQUENCE [LARGE SCALE GENOMIC DNA]</scope>
    <source>
        <strain evidence="2 3">FH1</strain>
    </source>
</reference>
<evidence type="ECO:0000313" key="3">
    <source>
        <dbReference type="Proteomes" id="UP001577267"/>
    </source>
</evidence>
<dbReference type="RefSeq" id="WP_375065797.1">
    <property type="nucleotide sequence ID" value="NZ_JBHGBT010000032.1"/>
</dbReference>